<feature type="transmembrane region" description="Helical" evidence="1">
    <location>
        <begin position="21"/>
        <end position="40"/>
    </location>
</feature>
<protein>
    <submittedName>
        <fullName evidence="2">PilW family protein</fullName>
    </submittedName>
</protein>
<dbReference type="Proteomes" id="UP001205861">
    <property type="component" value="Unassembled WGS sequence"/>
</dbReference>
<dbReference type="InterPro" id="IPR032092">
    <property type="entry name" value="PilW"/>
</dbReference>
<dbReference type="RefSeq" id="WP_258855530.1">
    <property type="nucleotide sequence ID" value="NZ_JANUGV010000001.1"/>
</dbReference>
<proteinExistence type="predicted"/>
<keyword evidence="1" id="KW-1133">Transmembrane helix</keyword>
<gene>
    <name evidence="2" type="ORF">NX773_06655</name>
</gene>
<dbReference type="Pfam" id="PF16074">
    <property type="entry name" value="PilW"/>
    <property type="match status" value="1"/>
</dbReference>
<name>A0ABT2BH53_9BURK</name>
<comment type="caution">
    <text evidence="2">The sequence shown here is derived from an EMBL/GenBank/DDBJ whole genome shotgun (WGS) entry which is preliminary data.</text>
</comment>
<organism evidence="2 3">
    <name type="scientific">Massilia solisilvae</name>
    <dbReference type="NCBI Taxonomy" id="1811225"/>
    <lineage>
        <taxon>Bacteria</taxon>
        <taxon>Pseudomonadati</taxon>
        <taxon>Pseudomonadota</taxon>
        <taxon>Betaproteobacteria</taxon>
        <taxon>Burkholderiales</taxon>
        <taxon>Oxalobacteraceae</taxon>
        <taxon>Telluria group</taxon>
        <taxon>Massilia</taxon>
    </lineage>
</organism>
<keyword evidence="1" id="KW-0472">Membrane</keyword>
<evidence type="ECO:0000256" key="1">
    <source>
        <dbReference type="SAM" id="Phobius"/>
    </source>
</evidence>
<accession>A0ABT2BH53</accession>
<keyword evidence="1" id="KW-0812">Transmembrane</keyword>
<dbReference type="InterPro" id="IPR012902">
    <property type="entry name" value="N_methyl_site"/>
</dbReference>
<dbReference type="EMBL" id="JANUGV010000001">
    <property type="protein sequence ID" value="MCS0607841.1"/>
    <property type="molecule type" value="Genomic_DNA"/>
</dbReference>
<evidence type="ECO:0000313" key="3">
    <source>
        <dbReference type="Proteomes" id="UP001205861"/>
    </source>
</evidence>
<dbReference type="Pfam" id="PF07963">
    <property type="entry name" value="N_methyl"/>
    <property type="match status" value="1"/>
</dbReference>
<evidence type="ECO:0000313" key="2">
    <source>
        <dbReference type="EMBL" id="MCS0607841.1"/>
    </source>
</evidence>
<dbReference type="NCBIfam" id="TIGR02532">
    <property type="entry name" value="IV_pilin_GFxxxE"/>
    <property type="match status" value="1"/>
</dbReference>
<keyword evidence="3" id="KW-1185">Reference proteome</keyword>
<sequence length="353" mass="38014">MKPTPKLPLPRRARGFTMAELMVAVAIGLLILAGMTSLFVRNSRAQAEIEKANRQIENGRYGIDVITADLRNAGFYGEFDPTPLGEPTALADPCATALAAIKVALPLHVQGYDGSAPGCISDVRSGTDVLVVRHTRACTTGSADCDDVDGPLFQASLCSTELAMTTIPENWFQLDTDVSKLTRTARDCTTAAVTRRFLTHIYYVANNDKPNDHIPTLKRAELQLVDGGLQFVPVSLAEGIENLQLEYGIDTNGDGKVDMVSADPTNAVDPTVAAGCSAGSCGPRNWHNVLTVRLSLVARNTEATLGYTDTRQYKLGHKADGSEYVQAAANDSFKRHVFQSLVPMPNPIGRKQP</sequence>
<reference evidence="2 3" key="1">
    <citation type="submission" date="2022-08" db="EMBL/GenBank/DDBJ databases">
        <title>Reclassification of Massilia species as members of the genera Telluria, Duganella, Pseudoduganella, Mokoshia gen. nov. and Zemynaea gen. nov. using orthogonal and non-orthogonal genome-based approaches.</title>
        <authorList>
            <person name="Bowman J.P."/>
        </authorList>
    </citation>
    <scope>NUCLEOTIDE SEQUENCE [LARGE SCALE GENOMIC DNA]</scope>
    <source>
        <strain evidence="2 3">JCM 31607</strain>
    </source>
</reference>